<dbReference type="InterPro" id="IPR016039">
    <property type="entry name" value="Thiolase-like"/>
</dbReference>
<sequence>MSAALKATDRGGVAILGTGLAGLGHAGGRTEQEIIAQAAYRAVAASGLRMADIDGIITSSLTSPWWVMRMSEYLGIRPRFSDSTMFGGSSFIADIRIAAMAIEAGECDNVLICYGSNPRSIPSSSRVNAMRAELDPQPYEHPYKPFNPVTSYALAAARHMHEFGTTRRQLAEVAVAARQWAQRNPDAFMRDPLTIDEVINAKMVSDPLTVRDCCLVTDGAGAFVVTRADRARGLHAKPIYVLGVGHAHWHRQISCMDDLTRTPAIDSGRKAFAQAGLTPADIDVVELYDAFTINPILFLEDLGFCAKGEGGAFISGGRIAPGGDFPMNTNGGGLSCIHPGMYSIFLVIEAVSQLRGEAGERQVSKVETALVHGNGGVLSSQATAILASSQ</sequence>
<dbReference type="RefSeq" id="WP_024570956.1">
    <property type="nucleotide sequence ID" value="NZ_CP037901.1"/>
</dbReference>
<dbReference type="InterPro" id="IPR002155">
    <property type="entry name" value="Thiolase"/>
</dbReference>
<dbReference type="Pfam" id="PF22691">
    <property type="entry name" value="Thiolase_C_1"/>
    <property type="match status" value="1"/>
</dbReference>
<dbReference type="OrthoDB" id="9790314at2"/>
<dbReference type="Proteomes" id="UP000253772">
    <property type="component" value="Chromosome c2"/>
</dbReference>
<protein>
    <submittedName>
        <fullName evidence="2">Thiolase</fullName>
    </submittedName>
</protein>
<organism evidence="2 3">
    <name type="scientific">Cupriavidus metallidurans</name>
    <dbReference type="NCBI Taxonomy" id="119219"/>
    <lineage>
        <taxon>Bacteria</taxon>
        <taxon>Pseudomonadati</taxon>
        <taxon>Pseudomonadota</taxon>
        <taxon>Betaproteobacteria</taxon>
        <taxon>Burkholderiales</taxon>
        <taxon>Burkholderiaceae</taxon>
        <taxon>Cupriavidus</taxon>
    </lineage>
</organism>
<dbReference type="PANTHER" id="PTHR42870">
    <property type="entry name" value="ACETYL-COA C-ACETYLTRANSFERASE"/>
    <property type="match status" value="1"/>
</dbReference>
<name>A0A482J230_9BURK</name>
<reference evidence="2 3" key="1">
    <citation type="submission" date="2019-03" db="EMBL/GenBank/DDBJ databases">
        <title>Comparative insights into the high quality Complete genome sequence of highly metal resistant Cupriavidus metallidurans strain BS1 isolated from a gold-copper mine.</title>
        <authorList>
            <person name="Mazhar H.S."/>
            <person name="Rensing C."/>
        </authorList>
    </citation>
    <scope>NUCLEOTIDE SEQUENCE [LARGE SCALE GENOMIC DNA]</scope>
    <source>
        <strain evidence="2 3">BS1</strain>
    </source>
</reference>
<dbReference type="Gene3D" id="3.40.47.10">
    <property type="match status" value="1"/>
</dbReference>
<accession>A0A482J230</accession>
<evidence type="ECO:0000259" key="1">
    <source>
        <dbReference type="Pfam" id="PF22691"/>
    </source>
</evidence>
<dbReference type="PIRSF" id="PIRSF000429">
    <property type="entry name" value="Ac-CoA_Ac_transf"/>
    <property type="match status" value="1"/>
</dbReference>
<dbReference type="GO" id="GO:0003988">
    <property type="term" value="F:acetyl-CoA C-acyltransferase activity"/>
    <property type="evidence" value="ECO:0007669"/>
    <property type="project" value="UniProtKB-ARBA"/>
</dbReference>
<evidence type="ECO:0000313" key="3">
    <source>
        <dbReference type="Proteomes" id="UP000253772"/>
    </source>
</evidence>
<evidence type="ECO:0000313" key="2">
    <source>
        <dbReference type="EMBL" id="QBP13050.1"/>
    </source>
</evidence>
<dbReference type="InterPro" id="IPR055140">
    <property type="entry name" value="Thiolase_C_2"/>
</dbReference>
<dbReference type="NCBIfam" id="NF004811">
    <property type="entry name" value="PRK06158.1"/>
    <property type="match status" value="1"/>
</dbReference>
<proteinExistence type="predicted"/>
<dbReference type="EMBL" id="CP037901">
    <property type="protein sequence ID" value="QBP13050.1"/>
    <property type="molecule type" value="Genomic_DNA"/>
</dbReference>
<dbReference type="AlphaFoldDB" id="A0A482J230"/>
<dbReference type="PANTHER" id="PTHR42870:SF1">
    <property type="entry name" value="NON-SPECIFIC LIPID-TRANSFER PROTEIN-LIKE 2"/>
    <property type="match status" value="1"/>
</dbReference>
<dbReference type="SUPFAM" id="SSF53901">
    <property type="entry name" value="Thiolase-like"/>
    <property type="match status" value="1"/>
</dbReference>
<feature type="domain" description="Thiolase C-terminal" evidence="1">
    <location>
        <begin position="245"/>
        <end position="387"/>
    </location>
</feature>
<gene>
    <name evidence="2" type="ORF">DDF84_025735</name>
</gene>
<dbReference type="CDD" id="cd00829">
    <property type="entry name" value="SCP-x_thiolase"/>
    <property type="match status" value="1"/>
</dbReference>